<evidence type="ECO:0000313" key="2">
    <source>
        <dbReference type="EMBL" id="ACL53320.1"/>
    </source>
</evidence>
<name>B7ZZH1_MAIZE</name>
<dbReference type="EMBL" id="BT054713">
    <property type="protein sequence ID" value="ACL53320.1"/>
    <property type="molecule type" value="mRNA"/>
</dbReference>
<accession>B7ZZH1</accession>
<dbReference type="AlphaFoldDB" id="B7ZZH1"/>
<protein>
    <submittedName>
        <fullName evidence="2">Uncharacterized protein</fullName>
    </submittedName>
</protein>
<sequence>MDLMSSIAGGYPKVVGLEETVAGGYSKCAGLEDVTGPVVRMVNPAHASGEPPPGSHRCRAFGLGSRCRCASGSRNRHRATGSASHSRCTTRSESRYRHAFGSESYHRRASGSRNCRRRHAWCRRRTHPGVHRHRALSHPDLRGKPRFKINTYNDSVYRDKCHQLYYITKMS</sequence>
<proteinExistence type="evidence at transcript level"/>
<organism evidence="2">
    <name type="scientific">Zea mays</name>
    <name type="common">Maize</name>
    <dbReference type="NCBI Taxonomy" id="4577"/>
    <lineage>
        <taxon>Eukaryota</taxon>
        <taxon>Viridiplantae</taxon>
        <taxon>Streptophyta</taxon>
        <taxon>Embryophyta</taxon>
        <taxon>Tracheophyta</taxon>
        <taxon>Spermatophyta</taxon>
        <taxon>Magnoliopsida</taxon>
        <taxon>Liliopsida</taxon>
        <taxon>Poales</taxon>
        <taxon>Poaceae</taxon>
        <taxon>PACMAD clade</taxon>
        <taxon>Panicoideae</taxon>
        <taxon>Andropogonodae</taxon>
        <taxon>Andropogoneae</taxon>
        <taxon>Tripsacinae</taxon>
        <taxon>Zea</taxon>
    </lineage>
</organism>
<reference evidence="2" key="1">
    <citation type="journal article" date="2009" name="PLoS Genet.">
        <title>Sequencing, mapping, and analysis of 27,455 maize full-length cDNAs.</title>
        <authorList>
            <person name="Soderlund C."/>
            <person name="Descour A."/>
            <person name="Kudrna D."/>
            <person name="Bomhoff M."/>
            <person name="Boyd L."/>
            <person name="Currie J."/>
            <person name="Angelova A."/>
            <person name="Collura K."/>
            <person name="Wissotski M."/>
            <person name="Ashley E."/>
            <person name="Morrow D."/>
            <person name="Fernandes J."/>
            <person name="Walbot V."/>
            <person name="Yu Y."/>
        </authorList>
    </citation>
    <scope>NUCLEOTIDE SEQUENCE</scope>
    <source>
        <strain evidence="2">B73</strain>
    </source>
</reference>
<dbReference type="HOGENOM" id="CLU_1565166_0_0_1"/>
<reference evidence="2" key="2">
    <citation type="submission" date="2012-06" db="EMBL/GenBank/DDBJ databases">
        <authorList>
            <person name="Yu Y."/>
            <person name="Currie J."/>
            <person name="Lomeli R."/>
            <person name="Angelova A."/>
            <person name="Collura K."/>
            <person name="Wissotski M."/>
            <person name="Campos D."/>
            <person name="Kudrna D."/>
            <person name="Golser W."/>
            <person name="Ashely E."/>
            <person name="Descour A."/>
            <person name="Fernandes J."/>
            <person name="Soderlund C."/>
            <person name="Walbot V."/>
        </authorList>
    </citation>
    <scope>NUCLEOTIDE SEQUENCE</scope>
    <source>
        <strain evidence="2">B73</strain>
    </source>
</reference>
<evidence type="ECO:0000256" key="1">
    <source>
        <dbReference type="SAM" id="MobiDB-lite"/>
    </source>
</evidence>
<feature type="region of interest" description="Disordered" evidence="1">
    <location>
        <begin position="72"/>
        <end position="93"/>
    </location>
</feature>